<evidence type="ECO:0000313" key="4">
    <source>
        <dbReference type="Proteomes" id="UP000321580"/>
    </source>
</evidence>
<dbReference type="Pfam" id="PF13180">
    <property type="entry name" value="PDZ_2"/>
    <property type="match status" value="1"/>
</dbReference>
<dbReference type="Pfam" id="PF13650">
    <property type="entry name" value="Asp_protease_2"/>
    <property type="match status" value="1"/>
</dbReference>
<sequence>MAYKLWAVPFLLVLTGCASSQLWDTGSLKQEQFIEEIPVRLVNGLIFLDVEADGRPLTFLLDTGAPTIIDEGAVEALNLPVRKYGTAQDAYGRRDRINRTRIKHLKIGGLDFRNQPALISPLRTIPVFNCLEIDGLLGANLMKRAYWQFDYERERLLVTDQLENLPVPESALQIPFRTKAQGTPIIDLRIGDSLSIADVTLDFGSGNGLTLERSLFPEEWIKKAEVYTDGIAGVGLYGAAMDSVWYREMPGLFTTQGDTVAAAVFLRVKRGGSHLLGTELLRHFRVTIDWRANMLYLEPRGEVVQTWRGMGFSVTPEEDGLVVSKLVYPSPAVDAGLQLGDRLVKVDGERVGHADFCWLLEQFREGDGPVSLGFEREGEGDIALRLNAVDIYGEARKLKR</sequence>
<keyword evidence="1" id="KW-0732">Signal</keyword>
<evidence type="ECO:0000313" key="3">
    <source>
        <dbReference type="EMBL" id="TXB60638.1"/>
    </source>
</evidence>
<feature type="domain" description="PDZ" evidence="2">
    <location>
        <begin position="292"/>
        <end position="378"/>
    </location>
</feature>
<dbReference type="Gene3D" id="2.30.42.10">
    <property type="match status" value="1"/>
</dbReference>
<accession>A0A5C6RGS5</accession>
<dbReference type="CDD" id="cd05483">
    <property type="entry name" value="retropepsin_like_bacteria"/>
    <property type="match status" value="1"/>
</dbReference>
<dbReference type="SUPFAM" id="SSF50630">
    <property type="entry name" value="Acid proteases"/>
    <property type="match status" value="1"/>
</dbReference>
<proteinExistence type="predicted"/>
<dbReference type="InterPro" id="IPR001478">
    <property type="entry name" value="PDZ"/>
</dbReference>
<dbReference type="AlphaFoldDB" id="A0A5C6RGS5"/>
<dbReference type="InterPro" id="IPR036034">
    <property type="entry name" value="PDZ_sf"/>
</dbReference>
<dbReference type="SUPFAM" id="SSF50156">
    <property type="entry name" value="PDZ domain-like"/>
    <property type="match status" value="1"/>
</dbReference>
<dbReference type="InterPro" id="IPR021109">
    <property type="entry name" value="Peptidase_aspartic_dom_sf"/>
</dbReference>
<dbReference type="OrthoDB" id="5580718at2"/>
<dbReference type="SMART" id="SM00228">
    <property type="entry name" value="PDZ"/>
    <property type="match status" value="1"/>
</dbReference>
<dbReference type="InterPro" id="IPR034122">
    <property type="entry name" value="Retropepsin-like_bacterial"/>
</dbReference>
<gene>
    <name evidence="3" type="ORF">FRY97_20030</name>
</gene>
<keyword evidence="4" id="KW-1185">Reference proteome</keyword>
<dbReference type="EMBL" id="VOOR01000070">
    <property type="protein sequence ID" value="TXB60638.1"/>
    <property type="molecule type" value="Genomic_DNA"/>
</dbReference>
<dbReference type="PROSITE" id="PS50106">
    <property type="entry name" value="PDZ"/>
    <property type="match status" value="1"/>
</dbReference>
<evidence type="ECO:0000259" key="2">
    <source>
        <dbReference type="PROSITE" id="PS50106"/>
    </source>
</evidence>
<protein>
    <submittedName>
        <fullName evidence="3">PDZ domain-containing protein</fullName>
    </submittedName>
</protein>
<feature type="signal peptide" evidence="1">
    <location>
        <begin position="1"/>
        <end position="20"/>
    </location>
</feature>
<name>A0A5C6RGS5_9BACT</name>
<dbReference type="Proteomes" id="UP000321580">
    <property type="component" value="Unassembled WGS sequence"/>
</dbReference>
<dbReference type="PROSITE" id="PS51257">
    <property type="entry name" value="PROKAR_LIPOPROTEIN"/>
    <property type="match status" value="1"/>
</dbReference>
<organism evidence="3 4">
    <name type="scientific">Phaeodactylibacter luteus</name>
    <dbReference type="NCBI Taxonomy" id="1564516"/>
    <lineage>
        <taxon>Bacteria</taxon>
        <taxon>Pseudomonadati</taxon>
        <taxon>Bacteroidota</taxon>
        <taxon>Saprospiria</taxon>
        <taxon>Saprospirales</taxon>
        <taxon>Haliscomenobacteraceae</taxon>
        <taxon>Phaeodactylibacter</taxon>
    </lineage>
</organism>
<dbReference type="Gene3D" id="2.40.70.10">
    <property type="entry name" value="Acid Proteases"/>
    <property type="match status" value="1"/>
</dbReference>
<dbReference type="RefSeq" id="WP_147169402.1">
    <property type="nucleotide sequence ID" value="NZ_VOOR01000070.1"/>
</dbReference>
<feature type="chain" id="PRO_5023057807" evidence="1">
    <location>
        <begin position="21"/>
        <end position="400"/>
    </location>
</feature>
<reference evidence="3 4" key="1">
    <citation type="submission" date="2019-08" db="EMBL/GenBank/DDBJ databases">
        <title>Genome of Phaeodactylibacter luteus.</title>
        <authorList>
            <person name="Bowman J.P."/>
        </authorList>
    </citation>
    <scope>NUCLEOTIDE SEQUENCE [LARGE SCALE GENOMIC DNA]</scope>
    <source>
        <strain evidence="3 4">KCTC 42180</strain>
    </source>
</reference>
<comment type="caution">
    <text evidence="3">The sequence shown here is derived from an EMBL/GenBank/DDBJ whole genome shotgun (WGS) entry which is preliminary data.</text>
</comment>
<evidence type="ECO:0000256" key="1">
    <source>
        <dbReference type="SAM" id="SignalP"/>
    </source>
</evidence>